<dbReference type="InterPro" id="IPR000571">
    <property type="entry name" value="Znf_CCCH"/>
</dbReference>
<evidence type="ECO:0000313" key="8">
    <source>
        <dbReference type="Proteomes" id="UP000799444"/>
    </source>
</evidence>
<comment type="caution">
    <text evidence="7">The sequence shown here is derived from an EMBL/GenBank/DDBJ whole genome shotgun (WGS) entry which is preliminary data.</text>
</comment>
<feature type="compositionally biased region" description="Basic and acidic residues" evidence="5">
    <location>
        <begin position="216"/>
        <end position="241"/>
    </location>
</feature>
<keyword evidence="3 4" id="KW-0862">Zinc</keyword>
<evidence type="ECO:0000313" key="7">
    <source>
        <dbReference type="EMBL" id="KAF2727269.1"/>
    </source>
</evidence>
<dbReference type="PROSITE" id="PS50103">
    <property type="entry name" value="ZF_C3H1"/>
    <property type="match status" value="1"/>
</dbReference>
<keyword evidence="1 4" id="KW-0479">Metal-binding</keyword>
<feature type="region of interest" description="Disordered" evidence="5">
    <location>
        <begin position="24"/>
        <end position="152"/>
    </location>
</feature>
<dbReference type="GO" id="GO:0008270">
    <property type="term" value="F:zinc ion binding"/>
    <property type="evidence" value="ECO:0007669"/>
    <property type="project" value="UniProtKB-KW"/>
</dbReference>
<dbReference type="AlphaFoldDB" id="A0A9P4QIV9"/>
<keyword evidence="8" id="KW-1185">Reference proteome</keyword>
<feature type="compositionally biased region" description="Polar residues" evidence="5">
    <location>
        <begin position="316"/>
        <end position="326"/>
    </location>
</feature>
<feature type="compositionally biased region" description="Polar residues" evidence="5">
    <location>
        <begin position="202"/>
        <end position="214"/>
    </location>
</feature>
<dbReference type="InterPro" id="IPR019496">
    <property type="entry name" value="NUFIP1_cons_dom"/>
</dbReference>
<feature type="compositionally biased region" description="Low complexity" evidence="5">
    <location>
        <begin position="292"/>
        <end position="304"/>
    </location>
</feature>
<evidence type="ECO:0000256" key="1">
    <source>
        <dbReference type="ARBA" id="ARBA00022723"/>
    </source>
</evidence>
<evidence type="ECO:0000256" key="4">
    <source>
        <dbReference type="PROSITE-ProRule" id="PRU00723"/>
    </source>
</evidence>
<dbReference type="Proteomes" id="UP000799444">
    <property type="component" value="Unassembled WGS sequence"/>
</dbReference>
<feature type="zinc finger region" description="C3H1-type" evidence="4">
    <location>
        <begin position="349"/>
        <end position="377"/>
    </location>
</feature>
<evidence type="ECO:0000256" key="2">
    <source>
        <dbReference type="ARBA" id="ARBA00022771"/>
    </source>
</evidence>
<sequence>MAVLSSPAGMQAMSQFASQMAAGVFPAQPSPTSPQVPPSQSAYRPHIGQKRKRDERPSTQQPPKSKSKPPRAKVAAAPAVPSFGFDLPALHAPKPFGPPKHNVKGAQKRPTVNLGLTSRGNYKEDIGAEDESEDDDEEALFASQSGAGADFEYEGQQMSLRTAAEIKAWIKDRKKQYPTRRRIVEKAQEAAEERDRELDFLQNLQAEKQKTTIQRPRFDETQKNVERKKPPREEQQRDFEGRRKRAPESLVAKPTQPQSSEPGTLINGSPPHKPAVIDLGLGYNSDSDSDDNSIISESSVLSSSDDSDSDSDDSSGAPQEMSSQIAPESKKVPLSAPAPKNAPGVKLKKVNDRVCLWWEKNGRCKHGYKCKFKHPPKEEPTKKGLFEVMVEKEIEEENWKVLRAIKWLGQHGYLG</sequence>
<accession>A0A9P4QIV9</accession>
<evidence type="ECO:0000256" key="3">
    <source>
        <dbReference type="ARBA" id="ARBA00022833"/>
    </source>
</evidence>
<dbReference type="Gene3D" id="4.10.1000.10">
    <property type="entry name" value="Zinc finger, CCCH-type"/>
    <property type="match status" value="1"/>
</dbReference>
<gene>
    <name evidence="7" type="ORF">EJ04DRAFT_517367</name>
</gene>
<proteinExistence type="predicted"/>
<dbReference type="SUPFAM" id="SSF90229">
    <property type="entry name" value="CCCH zinc finger"/>
    <property type="match status" value="1"/>
</dbReference>
<evidence type="ECO:0000256" key="5">
    <source>
        <dbReference type="SAM" id="MobiDB-lite"/>
    </source>
</evidence>
<organism evidence="7 8">
    <name type="scientific">Polyplosphaeria fusca</name>
    <dbReference type="NCBI Taxonomy" id="682080"/>
    <lineage>
        <taxon>Eukaryota</taxon>
        <taxon>Fungi</taxon>
        <taxon>Dikarya</taxon>
        <taxon>Ascomycota</taxon>
        <taxon>Pezizomycotina</taxon>
        <taxon>Dothideomycetes</taxon>
        <taxon>Pleosporomycetidae</taxon>
        <taxon>Pleosporales</taxon>
        <taxon>Tetraplosphaeriaceae</taxon>
        <taxon>Polyplosphaeria</taxon>
    </lineage>
</organism>
<dbReference type="SMART" id="SM00356">
    <property type="entry name" value="ZnF_C3H1"/>
    <property type="match status" value="1"/>
</dbReference>
<dbReference type="Pfam" id="PF10453">
    <property type="entry name" value="NUFIP1"/>
    <property type="match status" value="1"/>
</dbReference>
<feature type="compositionally biased region" description="Acidic residues" evidence="5">
    <location>
        <begin position="127"/>
        <end position="139"/>
    </location>
</feature>
<feature type="compositionally biased region" description="Low complexity" evidence="5">
    <location>
        <begin position="72"/>
        <end position="82"/>
    </location>
</feature>
<feature type="domain" description="C3H1-type" evidence="6">
    <location>
        <begin position="349"/>
        <end position="377"/>
    </location>
</feature>
<dbReference type="InterPro" id="IPR036855">
    <property type="entry name" value="Znf_CCCH_sf"/>
</dbReference>
<feature type="compositionally biased region" description="Pro residues" evidence="5">
    <location>
        <begin position="28"/>
        <end position="37"/>
    </location>
</feature>
<feature type="region of interest" description="Disordered" evidence="5">
    <location>
        <begin position="201"/>
        <end position="345"/>
    </location>
</feature>
<dbReference type="EMBL" id="ML996343">
    <property type="protein sequence ID" value="KAF2727269.1"/>
    <property type="molecule type" value="Genomic_DNA"/>
</dbReference>
<reference evidence="7" key="1">
    <citation type="journal article" date="2020" name="Stud. Mycol.">
        <title>101 Dothideomycetes genomes: a test case for predicting lifestyles and emergence of pathogens.</title>
        <authorList>
            <person name="Haridas S."/>
            <person name="Albert R."/>
            <person name="Binder M."/>
            <person name="Bloem J."/>
            <person name="Labutti K."/>
            <person name="Salamov A."/>
            <person name="Andreopoulos B."/>
            <person name="Baker S."/>
            <person name="Barry K."/>
            <person name="Bills G."/>
            <person name="Bluhm B."/>
            <person name="Cannon C."/>
            <person name="Castanera R."/>
            <person name="Culley D."/>
            <person name="Daum C."/>
            <person name="Ezra D."/>
            <person name="Gonzalez J."/>
            <person name="Henrissat B."/>
            <person name="Kuo A."/>
            <person name="Liang C."/>
            <person name="Lipzen A."/>
            <person name="Lutzoni F."/>
            <person name="Magnuson J."/>
            <person name="Mondo S."/>
            <person name="Nolan M."/>
            <person name="Ohm R."/>
            <person name="Pangilinan J."/>
            <person name="Park H.-J."/>
            <person name="Ramirez L."/>
            <person name="Alfaro M."/>
            <person name="Sun H."/>
            <person name="Tritt A."/>
            <person name="Yoshinaga Y."/>
            <person name="Zwiers L.-H."/>
            <person name="Turgeon B."/>
            <person name="Goodwin S."/>
            <person name="Spatafora J."/>
            <person name="Crous P."/>
            <person name="Grigoriev I."/>
        </authorList>
    </citation>
    <scope>NUCLEOTIDE SEQUENCE</scope>
    <source>
        <strain evidence="7">CBS 125425</strain>
    </source>
</reference>
<name>A0A9P4QIV9_9PLEO</name>
<evidence type="ECO:0000259" key="6">
    <source>
        <dbReference type="PROSITE" id="PS50103"/>
    </source>
</evidence>
<dbReference type="OrthoDB" id="273070at2759"/>
<keyword evidence="2 4" id="KW-0863">Zinc-finger</keyword>
<protein>
    <recommendedName>
        <fullName evidence="6">C3H1-type domain-containing protein</fullName>
    </recommendedName>
</protein>